<reference evidence="3 4" key="1">
    <citation type="submission" date="2018-04" db="EMBL/GenBank/DDBJ databases">
        <title>Active sludge and wastewater microbial communities from Klosterneuburg, Austria.</title>
        <authorList>
            <person name="Wagner M."/>
        </authorList>
    </citation>
    <scope>NUCLEOTIDE SEQUENCE [LARGE SCALE GENOMIC DNA]</scope>
    <source>
        <strain evidence="3 4">Nm 57</strain>
    </source>
</reference>
<dbReference type="Gene3D" id="1.10.260.40">
    <property type="entry name" value="lambda repressor-like DNA-binding domains"/>
    <property type="match status" value="1"/>
</dbReference>
<dbReference type="SMART" id="SM00530">
    <property type="entry name" value="HTH_XRE"/>
    <property type="match status" value="1"/>
</dbReference>
<dbReference type="InterPro" id="IPR013430">
    <property type="entry name" value="Toxin_antidote_HigA"/>
</dbReference>
<dbReference type="NCBIfam" id="TIGR02607">
    <property type="entry name" value="antidote_HigA"/>
    <property type="match status" value="1"/>
</dbReference>
<sequence length="105" mass="11791">MNNKLTPVSPGEMLADEFLIPLGMSNYRLAKEIGVSAQRIGEIVAGKRAITADTDLRLCRFFGLSDGWWLRLQVDYDIEMARGALEETLAKIRPWANTQEHETPA</sequence>
<organism evidence="3 4">
    <name type="scientific">Nitrosomonas eutropha</name>
    <dbReference type="NCBI Taxonomy" id="916"/>
    <lineage>
        <taxon>Bacteria</taxon>
        <taxon>Pseudomonadati</taxon>
        <taxon>Pseudomonadota</taxon>
        <taxon>Betaproteobacteria</taxon>
        <taxon>Nitrosomonadales</taxon>
        <taxon>Nitrosomonadaceae</taxon>
        <taxon>Nitrosomonas</taxon>
    </lineage>
</organism>
<accession>A0ABX5MD16</accession>
<evidence type="ECO:0000313" key="3">
    <source>
        <dbReference type="EMBL" id="PXV84277.1"/>
    </source>
</evidence>
<protein>
    <submittedName>
        <fullName evidence="3">Xre family transcriptional regulator</fullName>
    </submittedName>
</protein>
<keyword evidence="1" id="KW-0238">DNA-binding</keyword>
<gene>
    <name evidence="3" type="ORF">C8R14_101164</name>
</gene>
<dbReference type="PANTHER" id="PTHR36924:SF1">
    <property type="entry name" value="ANTITOXIN HIGA-1"/>
    <property type="match status" value="1"/>
</dbReference>
<feature type="domain" description="HTH cro/C1-type" evidence="2">
    <location>
        <begin position="29"/>
        <end position="69"/>
    </location>
</feature>
<dbReference type="Proteomes" id="UP000247780">
    <property type="component" value="Unassembled WGS sequence"/>
</dbReference>
<dbReference type="Pfam" id="PF01381">
    <property type="entry name" value="HTH_3"/>
    <property type="match status" value="1"/>
</dbReference>
<evidence type="ECO:0000256" key="1">
    <source>
        <dbReference type="ARBA" id="ARBA00023125"/>
    </source>
</evidence>
<dbReference type="CDD" id="cd00093">
    <property type="entry name" value="HTH_XRE"/>
    <property type="match status" value="1"/>
</dbReference>
<dbReference type="EMBL" id="QICQ01000001">
    <property type="protein sequence ID" value="PXV84277.1"/>
    <property type="molecule type" value="Genomic_DNA"/>
</dbReference>
<dbReference type="InterPro" id="IPR010982">
    <property type="entry name" value="Lambda_DNA-bd_dom_sf"/>
</dbReference>
<dbReference type="RefSeq" id="WP_011633300.1">
    <property type="nucleotide sequence ID" value="NZ_FNNM01000002.1"/>
</dbReference>
<keyword evidence="4" id="KW-1185">Reference proteome</keyword>
<name>A0ABX5MD16_9PROT</name>
<dbReference type="PROSITE" id="PS50943">
    <property type="entry name" value="HTH_CROC1"/>
    <property type="match status" value="1"/>
</dbReference>
<comment type="caution">
    <text evidence="3">The sequence shown here is derived from an EMBL/GenBank/DDBJ whole genome shotgun (WGS) entry which is preliminary data.</text>
</comment>
<evidence type="ECO:0000259" key="2">
    <source>
        <dbReference type="PROSITE" id="PS50943"/>
    </source>
</evidence>
<proteinExistence type="predicted"/>
<dbReference type="PANTHER" id="PTHR36924">
    <property type="entry name" value="ANTITOXIN HIGA-1"/>
    <property type="match status" value="1"/>
</dbReference>
<dbReference type="InterPro" id="IPR001387">
    <property type="entry name" value="Cro/C1-type_HTH"/>
</dbReference>
<dbReference type="SUPFAM" id="SSF47413">
    <property type="entry name" value="lambda repressor-like DNA-binding domains"/>
    <property type="match status" value="1"/>
</dbReference>
<evidence type="ECO:0000313" key="4">
    <source>
        <dbReference type="Proteomes" id="UP000247780"/>
    </source>
</evidence>